<dbReference type="PANTHER" id="PTHR30055:SF235">
    <property type="entry name" value="TRANSCRIPTIONAL REGULATORY PROTEIN"/>
    <property type="match status" value="1"/>
</dbReference>
<dbReference type="SUPFAM" id="SSF48498">
    <property type="entry name" value="Tetracyclin repressor-like, C-terminal domain"/>
    <property type="match status" value="1"/>
</dbReference>
<evidence type="ECO:0000313" key="7">
    <source>
        <dbReference type="Proteomes" id="UP000573001"/>
    </source>
</evidence>
<dbReference type="SUPFAM" id="SSF46689">
    <property type="entry name" value="Homeodomain-like"/>
    <property type="match status" value="1"/>
</dbReference>
<protein>
    <submittedName>
        <fullName evidence="5 6">AcrR family transcriptional regulator</fullName>
    </submittedName>
</protein>
<gene>
    <name evidence="5" type="ORF">FHW23_002826</name>
    <name evidence="6" type="ORF">HP507_07875</name>
</gene>
<keyword evidence="7" id="KW-1185">Reference proteome</keyword>
<dbReference type="EMBL" id="JABMCE010000070">
    <property type="protein sequence ID" value="NUU13749.1"/>
    <property type="molecule type" value="Genomic_DNA"/>
</dbReference>
<dbReference type="Gene3D" id="1.10.357.10">
    <property type="entry name" value="Tetracycline Repressor, domain 2"/>
    <property type="match status" value="1"/>
</dbReference>
<evidence type="ECO:0000256" key="3">
    <source>
        <dbReference type="SAM" id="MobiDB-lite"/>
    </source>
</evidence>
<evidence type="ECO:0000313" key="5">
    <source>
        <dbReference type="EMBL" id="MBA8991557.1"/>
    </source>
</evidence>
<dbReference type="PRINTS" id="PR00455">
    <property type="entry name" value="HTHTETR"/>
</dbReference>
<comment type="caution">
    <text evidence="5">The sequence shown here is derived from an EMBL/GenBank/DDBJ whole genome shotgun (WGS) entry which is preliminary data.</text>
</comment>
<dbReference type="InterPro" id="IPR001647">
    <property type="entry name" value="HTH_TetR"/>
</dbReference>
<organism evidence="5 8">
    <name type="scientific">Curtobacterium pusillum</name>
    <dbReference type="NCBI Taxonomy" id="69373"/>
    <lineage>
        <taxon>Bacteria</taxon>
        <taxon>Bacillati</taxon>
        <taxon>Actinomycetota</taxon>
        <taxon>Actinomycetes</taxon>
        <taxon>Micrococcales</taxon>
        <taxon>Microbacteriaceae</taxon>
        <taxon>Curtobacterium</taxon>
    </lineage>
</organism>
<dbReference type="Pfam" id="PF00440">
    <property type="entry name" value="TetR_N"/>
    <property type="match status" value="1"/>
</dbReference>
<reference evidence="5 8" key="2">
    <citation type="submission" date="2020-07" db="EMBL/GenBank/DDBJ databases">
        <title>Above-ground endophytic microbial communities from plants in different locations in the United States.</title>
        <authorList>
            <person name="Frank C."/>
        </authorList>
    </citation>
    <scope>NUCLEOTIDE SEQUENCE [LARGE SCALE GENOMIC DNA]</scope>
    <source>
        <strain evidence="5 8">WPL5_2</strain>
    </source>
</reference>
<dbReference type="GO" id="GO:0000976">
    <property type="term" value="F:transcription cis-regulatory region binding"/>
    <property type="evidence" value="ECO:0007669"/>
    <property type="project" value="TreeGrafter"/>
</dbReference>
<keyword evidence="1 2" id="KW-0238">DNA-binding</keyword>
<dbReference type="GO" id="GO:0003700">
    <property type="term" value="F:DNA-binding transcription factor activity"/>
    <property type="evidence" value="ECO:0007669"/>
    <property type="project" value="TreeGrafter"/>
</dbReference>
<dbReference type="InterPro" id="IPR050109">
    <property type="entry name" value="HTH-type_TetR-like_transc_reg"/>
</dbReference>
<dbReference type="InterPro" id="IPR036271">
    <property type="entry name" value="Tet_transcr_reg_TetR-rel_C_sf"/>
</dbReference>
<sequence>MPSAAPGVRPLGRRPGAESSKSDVLDAATRLFAREGYGNATVRAIAAEAGVDPALVIRFFGSKEGLFSAVMERLNVNLPGLLQAMNSSERQDRGRVLAERFLALWEHPETGLATQALVRGAIGSPNATGMMQRFLEANLFHSAPHPAVATVSAMLVGVAIARYVVSAGPLAEMTVQQVVDTIAPSLQVQLEQL</sequence>
<reference evidence="6 7" key="1">
    <citation type="submission" date="2020-05" db="EMBL/GenBank/DDBJ databases">
        <title>Genome Sequencing of Type Strains.</title>
        <authorList>
            <person name="Lemaire J.F."/>
            <person name="Inderbitzin P."/>
            <person name="Gregorio O.A."/>
            <person name="Collins S.B."/>
            <person name="Wespe N."/>
            <person name="Knight-Connoni V."/>
        </authorList>
    </citation>
    <scope>NUCLEOTIDE SEQUENCE [LARGE SCALE GENOMIC DNA]</scope>
    <source>
        <strain evidence="6 7">ATCC 19096</strain>
    </source>
</reference>
<evidence type="ECO:0000256" key="2">
    <source>
        <dbReference type="PROSITE-ProRule" id="PRU00335"/>
    </source>
</evidence>
<proteinExistence type="predicted"/>
<feature type="domain" description="HTH tetR-type" evidence="4">
    <location>
        <begin position="18"/>
        <end position="78"/>
    </location>
</feature>
<accession>A0AAW3TB72</accession>
<feature type="region of interest" description="Disordered" evidence="3">
    <location>
        <begin position="1"/>
        <end position="22"/>
    </location>
</feature>
<evidence type="ECO:0000313" key="6">
    <source>
        <dbReference type="EMBL" id="NUU13749.1"/>
    </source>
</evidence>
<evidence type="ECO:0000256" key="1">
    <source>
        <dbReference type="ARBA" id="ARBA00023125"/>
    </source>
</evidence>
<dbReference type="PROSITE" id="PS50977">
    <property type="entry name" value="HTH_TETR_2"/>
    <property type="match status" value="1"/>
</dbReference>
<dbReference type="InterPro" id="IPR009057">
    <property type="entry name" value="Homeodomain-like_sf"/>
</dbReference>
<evidence type="ECO:0000259" key="4">
    <source>
        <dbReference type="PROSITE" id="PS50977"/>
    </source>
</evidence>
<dbReference type="PANTHER" id="PTHR30055">
    <property type="entry name" value="HTH-TYPE TRANSCRIPTIONAL REGULATOR RUTR"/>
    <property type="match status" value="1"/>
</dbReference>
<evidence type="ECO:0000313" key="8">
    <source>
        <dbReference type="Proteomes" id="UP000590225"/>
    </source>
</evidence>
<dbReference type="Pfam" id="PF17920">
    <property type="entry name" value="TetR_C_16"/>
    <property type="match status" value="1"/>
</dbReference>
<dbReference type="InterPro" id="IPR041678">
    <property type="entry name" value="TetR_C_16"/>
</dbReference>
<name>A0AAW3TB72_9MICO</name>
<dbReference type="Proteomes" id="UP000590225">
    <property type="component" value="Unassembled WGS sequence"/>
</dbReference>
<dbReference type="Gene3D" id="1.10.10.60">
    <property type="entry name" value="Homeodomain-like"/>
    <property type="match status" value="1"/>
</dbReference>
<dbReference type="RefSeq" id="WP_175351226.1">
    <property type="nucleotide sequence ID" value="NZ_BAAAWQ010000001.1"/>
</dbReference>
<dbReference type="EMBL" id="JACGXP010000004">
    <property type="protein sequence ID" value="MBA8991557.1"/>
    <property type="molecule type" value="Genomic_DNA"/>
</dbReference>
<feature type="DNA-binding region" description="H-T-H motif" evidence="2">
    <location>
        <begin position="41"/>
        <end position="60"/>
    </location>
</feature>
<dbReference type="AlphaFoldDB" id="A0AAW3TB72"/>
<dbReference type="Proteomes" id="UP000573001">
    <property type="component" value="Unassembled WGS sequence"/>
</dbReference>